<accession>Q3JKK3</accession>
<dbReference type="PANTHER" id="PTHR43877:SF2">
    <property type="entry name" value="AMINOALKYLPHOSPHONATE N-ACETYLTRANSFERASE-RELATED"/>
    <property type="match status" value="1"/>
</dbReference>
<dbReference type="KEGG" id="bpm:BURPS1710b_A0741"/>
<feature type="domain" description="N-acetyltransferase" evidence="4">
    <location>
        <begin position="79"/>
        <end position="224"/>
    </location>
</feature>
<dbReference type="EMBL" id="CP000125">
    <property type="protein sequence ID" value="ABA53055.1"/>
    <property type="molecule type" value="Genomic_DNA"/>
</dbReference>
<dbReference type="PROSITE" id="PS51186">
    <property type="entry name" value="GNAT"/>
    <property type="match status" value="1"/>
</dbReference>
<keyword evidence="2" id="KW-0012">Acyltransferase</keyword>
<evidence type="ECO:0000313" key="6">
    <source>
        <dbReference type="Proteomes" id="UP000002700"/>
    </source>
</evidence>
<dbReference type="Pfam" id="PF00583">
    <property type="entry name" value="Acetyltransf_1"/>
    <property type="match status" value="1"/>
</dbReference>
<name>Q3JKK3_BURP1</name>
<dbReference type="AlphaFoldDB" id="Q3JKK3"/>
<reference evidence="5 6" key="1">
    <citation type="submission" date="2005-09" db="EMBL/GenBank/DDBJ databases">
        <authorList>
            <person name="Woods D.E."/>
            <person name="Nierman W.C."/>
        </authorList>
    </citation>
    <scope>NUCLEOTIDE SEQUENCE [LARGE SCALE GENOMIC DNA]</scope>
    <source>
        <strain evidence="5 6">1710b</strain>
    </source>
</reference>
<evidence type="ECO:0000259" key="4">
    <source>
        <dbReference type="PROSITE" id="PS51186"/>
    </source>
</evidence>
<dbReference type="InterPro" id="IPR016181">
    <property type="entry name" value="Acyl_CoA_acyltransferase"/>
</dbReference>
<dbReference type="PANTHER" id="PTHR43877">
    <property type="entry name" value="AMINOALKYLPHOSPHONATE N-ACETYLTRANSFERASE-RELATED-RELATED"/>
    <property type="match status" value="1"/>
</dbReference>
<sequence length="245" mass="26954">MDRAARRHRARRAPRGASKRDAGSPPGFRRSNGRAAAAGRRTAGAGAGGIGCARPFAFDDIAMTDSIIDTAPHDARAKPLIDALIDEYATRYHAYRPDSRASAQAELARYPAELFAPPEGAFILLIRGGETIGGGAFKRYDAQTAELKRIWTRADLRRQGLARRVVRELELRAARQGYRRVYLTTGFRQPEAWALYLDTGYAALFDRDVDPQIYVHLPFGKDLIEPGRIGALDDLRAPVPAAPVE</sequence>
<dbReference type="EnsemblBacteria" id="ABA53055">
    <property type="protein sequence ID" value="ABA53055"/>
    <property type="gene ID" value="BURPS1710b_A0741"/>
</dbReference>
<feature type="compositionally biased region" description="Basic residues" evidence="3">
    <location>
        <begin position="1"/>
        <end position="14"/>
    </location>
</feature>
<dbReference type="InterPro" id="IPR050832">
    <property type="entry name" value="Bact_Acetyltransf"/>
</dbReference>
<organism evidence="5 6">
    <name type="scientific">Burkholderia pseudomallei (strain 1710b)</name>
    <dbReference type="NCBI Taxonomy" id="320372"/>
    <lineage>
        <taxon>Bacteria</taxon>
        <taxon>Pseudomonadati</taxon>
        <taxon>Pseudomonadota</taxon>
        <taxon>Betaproteobacteria</taxon>
        <taxon>Burkholderiales</taxon>
        <taxon>Burkholderiaceae</taxon>
        <taxon>Burkholderia</taxon>
        <taxon>pseudomallei group</taxon>
    </lineage>
</organism>
<evidence type="ECO:0000256" key="3">
    <source>
        <dbReference type="SAM" id="MobiDB-lite"/>
    </source>
</evidence>
<evidence type="ECO:0000256" key="1">
    <source>
        <dbReference type="ARBA" id="ARBA00022679"/>
    </source>
</evidence>
<dbReference type="Proteomes" id="UP000002700">
    <property type="component" value="Chromosome II"/>
</dbReference>
<evidence type="ECO:0000313" key="5">
    <source>
        <dbReference type="EMBL" id="ABA53055.1"/>
    </source>
</evidence>
<proteinExistence type="predicted"/>
<protein>
    <submittedName>
        <fullName evidence="5">Acetyltransferase, GNAT family</fullName>
    </submittedName>
</protein>
<feature type="region of interest" description="Disordered" evidence="3">
    <location>
        <begin position="1"/>
        <end position="46"/>
    </location>
</feature>
<dbReference type="Gene3D" id="3.40.630.30">
    <property type="match status" value="1"/>
</dbReference>
<keyword evidence="1 5" id="KW-0808">Transferase</keyword>
<dbReference type="HOGENOM" id="CLU_013985_11_1_4"/>
<dbReference type="CDD" id="cd04301">
    <property type="entry name" value="NAT_SF"/>
    <property type="match status" value="1"/>
</dbReference>
<gene>
    <name evidence="5" type="ordered locus">BURPS1710b_A0741</name>
</gene>
<dbReference type="InterPro" id="IPR000182">
    <property type="entry name" value="GNAT_dom"/>
</dbReference>
<dbReference type="SUPFAM" id="SSF55729">
    <property type="entry name" value="Acyl-CoA N-acyltransferases (Nat)"/>
    <property type="match status" value="1"/>
</dbReference>
<evidence type="ECO:0000256" key="2">
    <source>
        <dbReference type="ARBA" id="ARBA00023315"/>
    </source>
</evidence>
<dbReference type="GO" id="GO:0016747">
    <property type="term" value="F:acyltransferase activity, transferring groups other than amino-acyl groups"/>
    <property type="evidence" value="ECO:0007669"/>
    <property type="project" value="InterPro"/>
</dbReference>
<feature type="compositionally biased region" description="Low complexity" evidence="3">
    <location>
        <begin position="27"/>
        <end position="44"/>
    </location>
</feature>